<dbReference type="Pfam" id="PF13304">
    <property type="entry name" value="AAA_21"/>
    <property type="match status" value="1"/>
</dbReference>
<dbReference type="PIRSF" id="PIRSF029347">
    <property type="entry name" value="RecF"/>
    <property type="match status" value="1"/>
</dbReference>
<dbReference type="eggNOG" id="COG1106">
    <property type="taxonomic scope" value="Bacteria"/>
</dbReference>
<accession>A0A0K1NMX5</accession>
<dbReference type="GO" id="GO:0005524">
    <property type="term" value="F:ATP binding"/>
    <property type="evidence" value="ECO:0007669"/>
    <property type="project" value="UniProtKB-KW"/>
</dbReference>
<reference evidence="3 5" key="2">
    <citation type="submission" date="2021-03" db="EMBL/GenBank/DDBJ databases">
        <title>Human Oral Microbial Genomes.</title>
        <authorList>
            <person name="Johnston C.D."/>
            <person name="Chen T."/>
            <person name="Dewhirst F.E."/>
        </authorList>
    </citation>
    <scope>NUCLEOTIDE SEQUENCE [LARGE SCALE GENOMIC DNA]</scope>
    <source>
        <strain evidence="3 5">W1435</strain>
    </source>
</reference>
<evidence type="ECO:0000313" key="5">
    <source>
        <dbReference type="Proteomes" id="UP000682005"/>
    </source>
</evidence>
<dbReference type="EMBL" id="CP072369">
    <property type="protein sequence ID" value="QUB86065.1"/>
    <property type="molecule type" value="Genomic_DNA"/>
</dbReference>
<evidence type="ECO:0000313" key="3">
    <source>
        <dbReference type="EMBL" id="QUB86065.1"/>
    </source>
</evidence>
<keyword evidence="3" id="KW-0547">Nucleotide-binding</keyword>
<dbReference type="Gene3D" id="3.40.50.300">
    <property type="entry name" value="P-loop containing nucleotide triphosphate hydrolases"/>
    <property type="match status" value="1"/>
</dbReference>
<sequence length="436" mass="50055">MLLRVILKNFLSFEDEVQFDMFPNMKRTSLPDHISKAAGVLPVLRMAAIYGANGAGKSNMLKGVEFIKSLVTDKEFLNQSEVSRYFYALRKESDSQPIELAIEFVTEIGKAYLYSVEIAKDGIKSEILKESGLGFKENRDVFTRDGESLFFAVKPSDEVERMIRGWLEKNPFASLLTINDDMPVLTDEHIAIAKRWFHEELVLIGLNTICPTLIEIFRKNEDINKFASDLFKVVDLGINEVKVQTEDFDDWIRAHNETDVPIERLKNMQSGAISTFDKNRNIRNVVIEEGVRKVSQLMFEQFGKNGFSKDMDIMAQSDGTVRLLTLVPAFYDAIKLGKTVLIDELDHSVHPHLIRELVKYFSRQETTGQLIFTTHQTCLLNQDFIRTDEVWMVEKKEGSTRMYSLNEFKIHNTIKIENGYMEGRYGAIPFIGELNM</sequence>
<dbReference type="SUPFAM" id="SSF52540">
    <property type="entry name" value="P-loop containing nucleoside triphosphate hydrolases"/>
    <property type="match status" value="1"/>
</dbReference>
<dbReference type="EMBL" id="CP012075">
    <property type="protein sequence ID" value="AKU70434.1"/>
    <property type="molecule type" value="Genomic_DNA"/>
</dbReference>
<keyword evidence="3" id="KW-0067">ATP-binding</keyword>
<name>A0A0K1NMX5_9BACT</name>
<proteinExistence type="predicted"/>
<organism evidence="2 4">
    <name type="scientific">Prevotella fusca JCM 17724</name>
    <dbReference type="NCBI Taxonomy" id="1236517"/>
    <lineage>
        <taxon>Bacteria</taxon>
        <taxon>Pseudomonadati</taxon>
        <taxon>Bacteroidota</taxon>
        <taxon>Bacteroidia</taxon>
        <taxon>Bacteroidales</taxon>
        <taxon>Prevotellaceae</taxon>
        <taxon>Prevotella</taxon>
    </lineage>
</organism>
<dbReference type="KEGG" id="pfus:ADJ77_11775"/>
<gene>
    <name evidence="2" type="ORF">ADJ77_11775</name>
    <name evidence="3" type="ORF">J5A51_02010</name>
</gene>
<dbReference type="STRING" id="1236517.ADJ77_11775"/>
<dbReference type="OrthoDB" id="9809324at2"/>
<dbReference type="AlphaFoldDB" id="A0A0K1NMX5"/>
<feature type="domain" description="ATPase AAA-type core" evidence="1">
    <location>
        <begin position="47"/>
        <end position="380"/>
    </location>
</feature>
<dbReference type="Proteomes" id="UP000682005">
    <property type="component" value="Chromosome 2"/>
</dbReference>
<keyword evidence="5" id="KW-1185">Reference proteome</keyword>
<reference evidence="2 4" key="1">
    <citation type="submission" date="2015-07" db="EMBL/GenBank/DDBJ databases">
        <authorList>
            <person name="Noorani M."/>
        </authorList>
    </citation>
    <scope>NUCLEOTIDE SEQUENCE [LARGE SCALE GENOMIC DNA]</scope>
    <source>
        <strain evidence="2 4">W1435</strain>
    </source>
</reference>
<evidence type="ECO:0000259" key="1">
    <source>
        <dbReference type="Pfam" id="PF13304"/>
    </source>
</evidence>
<dbReference type="PANTHER" id="PTHR40396:SF1">
    <property type="entry name" value="ATPASE AAA-TYPE CORE DOMAIN-CONTAINING PROTEIN"/>
    <property type="match status" value="1"/>
</dbReference>
<dbReference type="InterPro" id="IPR014555">
    <property type="entry name" value="RecF-like"/>
</dbReference>
<protein>
    <submittedName>
        <fullName evidence="3">ATP-binding protein</fullName>
    </submittedName>
    <submittedName>
        <fullName evidence="2">RloA</fullName>
    </submittedName>
</protein>
<dbReference type="RefSeq" id="WP_025078220.1">
    <property type="nucleotide sequence ID" value="NZ_BAKO01000010.1"/>
</dbReference>
<dbReference type="Proteomes" id="UP000060345">
    <property type="component" value="Chromosome 2"/>
</dbReference>
<dbReference type="PANTHER" id="PTHR40396">
    <property type="entry name" value="ATPASE-LIKE PROTEIN"/>
    <property type="match status" value="1"/>
</dbReference>
<dbReference type="GO" id="GO:0016887">
    <property type="term" value="F:ATP hydrolysis activity"/>
    <property type="evidence" value="ECO:0007669"/>
    <property type="project" value="InterPro"/>
</dbReference>
<evidence type="ECO:0000313" key="4">
    <source>
        <dbReference type="Proteomes" id="UP000060345"/>
    </source>
</evidence>
<evidence type="ECO:0000313" key="2">
    <source>
        <dbReference type="EMBL" id="AKU70434.1"/>
    </source>
</evidence>
<dbReference type="InterPro" id="IPR027417">
    <property type="entry name" value="P-loop_NTPase"/>
</dbReference>
<dbReference type="InterPro" id="IPR003959">
    <property type="entry name" value="ATPase_AAA_core"/>
</dbReference>